<dbReference type="GO" id="GO:0046872">
    <property type="term" value="F:metal ion binding"/>
    <property type="evidence" value="ECO:0007669"/>
    <property type="project" value="UniProtKB-KW"/>
</dbReference>
<evidence type="ECO:0000256" key="9">
    <source>
        <dbReference type="ARBA" id="ARBA00023004"/>
    </source>
</evidence>
<evidence type="ECO:0000256" key="6">
    <source>
        <dbReference type="ARBA" id="ARBA00022723"/>
    </source>
</evidence>
<dbReference type="EMBL" id="WWBZ02000033">
    <property type="protein sequence ID" value="KAF4306495.1"/>
    <property type="molecule type" value="Genomic_DNA"/>
</dbReference>
<evidence type="ECO:0000256" key="8">
    <source>
        <dbReference type="ARBA" id="ARBA00023002"/>
    </source>
</evidence>
<organism evidence="12 13">
    <name type="scientific">Botryosphaeria dothidea</name>
    <dbReference type="NCBI Taxonomy" id="55169"/>
    <lineage>
        <taxon>Eukaryota</taxon>
        <taxon>Fungi</taxon>
        <taxon>Dikarya</taxon>
        <taxon>Ascomycota</taxon>
        <taxon>Pezizomycotina</taxon>
        <taxon>Dothideomycetes</taxon>
        <taxon>Dothideomycetes incertae sedis</taxon>
        <taxon>Botryosphaeriales</taxon>
        <taxon>Botryosphaeriaceae</taxon>
        <taxon>Botryosphaeria</taxon>
    </lineage>
</organism>
<evidence type="ECO:0000259" key="11">
    <source>
        <dbReference type="PROSITE" id="PS50902"/>
    </source>
</evidence>
<dbReference type="SUPFAM" id="SSF52343">
    <property type="entry name" value="Ferredoxin reductase-like, C-terminal NADP-linked domain"/>
    <property type="match status" value="1"/>
</dbReference>
<dbReference type="InterPro" id="IPR039261">
    <property type="entry name" value="FNR_nucleotide-bd"/>
</dbReference>
<evidence type="ECO:0000256" key="1">
    <source>
        <dbReference type="ARBA" id="ARBA00001917"/>
    </source>
</evidence>
<feature type="region of interest" description="Disordered" evidence="10">
    <location>
        <begin position="500"/>
        <end position="526"/>
    </location>
</feature>
<dbReference type="Gene3D" id="3.90.440.10">
    <property type="entry name" value="Nitric Oxide Synthase,Heme Domain,Chain A domain 2"/>
    <property type="match status" value="1"/>
</dbReference>
<dbReference type="PANTHER" id="PTHR43410:SF1">
    <property type="entry name" value="NITRIC OXIDE SYNTHASE"/>
    <property type="match status" value="1"/>
</dbReference>
<accession>A0A8H4IS99</accession>
<keyword evidence="13" id="KW-1185">Reference proteome</keyword>
<evidence type="ECO:0000256" key="7">
    <source>
        <dbReference type="ARBA" id="ARBA00022860"/>
    </source>
</evidence>
<feature type="region of interest" description="Disordered" evidence="10">
    <location>
        <begin position="1"/>
        <end position="30"/>
    </location>
</feature>
<keyword evidence="6" id="KW-0479">Metal-binding</keyword>
<sequence length="1060" mass="118519">MDLDRFSRHSVRRTHLPEDPAGGTTYGENAHTNFKPIAQPKCPFAPASMGRPPATEEFKRIEERYPLLSSTGCTSKFCQSGRIVHTDEARVGRNRCVSIVQSEAIDFLLQLHRDGIISSEDALQRRRKEAVEQIQNSSRRVKVGRNDHFPDIKDGEMHATAAGTWEHSAAELEHGIRLAWKHSKKCIMRSEWKSLKLCDLRHITSSKEMGSCLLEKAQEAFNNGDILPTVFVFPPRTPGQSGPMIWNHQLLAFAGYRNHDGSILGDPMNVELTDAILELGWEPPAFRTQWDVLPLVTMAEGDDPVITPLSQDIFPLVHVKHPHYGLQFEKLGLRWVPSPALSRLGFDIGGVQYTATPFMGWFMDAEIGVRDLVDRERYNVLPSVVNVLGLRKSAPDLEDVPEYERLALLSRAQTELNFAVYWSFEQAGVRMSDSLTASSMYCNFDDEHFRENGFRLPADPYWLAPPQGSLVPLWHRGGSPNYQPKPLICRHVQDPIKAWKRKTKRSTKNTKETRTHPDPPDRTASCDADTSKSICIHYCSSGTTAQKLARRLHSYVTAICTNSATDFKVARFDTLNALDLGVVKEGDVILVVASSCGRGDMPYNGQTFMKRLKACKMPSGIRFAIYGNGSSSYRSSYNGSARSIEHALRESGGRSILKLFEGDTEKESPPWRQLNAWWASLHSQLFGGDGHQSPRFQKMLVHDDDDAQSPFEALAARSTSAKLVSSSSNMKGIKHIILDVGGYEYVEMSHVDVYITNRRIKVEQVLAYMDLAGRELRLPGGLTTQQFVTELVDLNGPFTDVEWASGMNFEPDQVDMLQSAPFPQALKVLPPGWRKRVSLIDVFAAMPLLRPRTFSVASSQRLWQSGGRGNVLELLVQTHPKGLFSERFLTFSPRGTSLRIRFRPASTKMIEDTSPVIAFATGSGIAPVRSLLQSRIFEAENGEHISRPRHGPVSLFIGFKNYDANVAAGTLDRASELGLVDMLFLTPSNPHKSRAQDKMFTEGVRQRLITKIKEEKANVFVCASREAAKDFACNLSAILGRDVKDALGDRYVEEVFDPTG</sequence>
<evidence type="ECO:0000256" key="4">
    <source>
        <dbReference type="ARBA" id="ARBA00022617"/>
    </source>
</evidence>
<keyword evidence="5" id="KW-0288">FMN</keyword>
<keyword evidence="9" id="KW-0408">Iron</keyword>
<dbReference type="InterPro" id="IPR008254">
    <property type="entry name" value="Flavodoxin/NO_synth"/>
</dbReference>
<comment type="caution">
    <text evidence="12">The sequence shown here is derived from an EMBL/GenBank/DDBJ whole genome shotgun (WGS) entry which is preliminary data.</text>
</comment>
<dbReference type="InterPro" id="IPR044943">
    <property type="entry name" value="NOS_dom_1"/>
</dbReference>
<dbReference type="SUPFAM" id="SSF63380">
    <property type="entry name" value="Riboflavin synthase domain-like"/>
    <property type="match status" value="1"/>
</dbReference>
<dbReference type="EC" id="1.14.13.39" evidence="3"/>
<dbReference type="Gene3D" id="3.40.50.80">
    <property type="entry name" value="Nucleotide-binding domain of ferredoxin-NADP reductase (FNR) module"/>
    <property type="match status" value="1"/>
</dbReference>
<reference evidence="12" key="1">
    <citation type="submission" date="2020-04" db="EMBL/GenBank/DDBJ databases">
        <title>Genome Assembly and Annotation of Botryosphaeria dothidea sdau 11-99, a Latent Pathogen of Apple Fruit Ring Rot in China.</title>
        <authorList>
            <person name="Yu C."/>
            <person name="Diao Y."/>
            <person name="Lu Q."/>
            <person name="Zhao J."/>
            <person name="Cui S."/>
            <person name="Peng C."/>
            <person name="He B."/>
            <person name="Liu H."/>
        </authorList>
    </citation>
    <scope>NUCLEOTIDE SEQUENCE [LARGE SCALE GENOMIC DNA]</scope>
    <source>
        <strain evidence="12">Sdau11-99</strain>
    </source>
</reference>
<feature type="compositionally biased region" description="Basic and acidic residues" evidence="10">
    <location>
        <begin position="509"/>
        <end position="521"/>
    </location>
</feature>
<proteinExistence type="inferred from homology"/>
<keyword evidence="7" id="KW-0112">Calmodulin-binding</keyword>
<evidence type="ECO:0000256" key="2">
    <source>
        <dbReference type="ARBA" id="ARBA00006267"/>
    </source>
</evidence>
<dbReference type="SUPFAM" id="SSF52218">
    <property type="entry name" value="Flavoproteins"/>
    <property type="match status" value="1"/>
</dbReference>
<dbReference type="GO" id="GO:0006809">
    <property type="term" value="P:nitric oxide biosynthetic process"/>
    <property type="evidence" value="ECO:0007669"/>
    <property type="project" value="InterPro"/>
</dbReference>
<dbReference type="GO" id="GO:0010181">
    <property type="term" value="F:FMN binding"/>
    <property type="evidence" value="ECO:0007669"/>
    <property type="project" value="InterPro"/>
</dbReference>
<dbReference type="InterPro" id="IPR004030">
    <property type="entry name" value="NOS_N"/>
</dbReference>
<dbReference type="InterPro" id="IPR029039">
    <property type="entry name" value="Flavoprotein-like_sf"/>
</dbReference>
<dbReference type="InterPro" id="IPR036119">
    <property type="entry name" value="NOS_N_sf"/>
</dbReference>
<dbReference type="GO" id="GO:0005516">
    <property type="term" value="F:calmodulin binding"/>
    <property type="evidence" value="ECO:0007669"/>
    <property type="project" value="UniProtKB-KW"/>
</dbReference>
<evidence type="ECO:0000313" key="12">
    <source>
        <dbReference type="EMBL" id="KAF4306495.1"/>
    </source>
</evidence>
<dbReference type="SUPFAM" id="SSF56512">
    <property type="entry name" value="Nitric oxide (NO) synthase oxygenase domain"/>
    <property type="match status" value="1"/>
</dbReference>
<dbReference type="InterPro" id="IPR017938">
    <property type="entry name" value="Riboflavin_synthase-like_b-brl"/>
</dbReference>
<dbReference type="Proteomes" id="UP000572817">
    <property type="component" value="Unassembled WGS sequence"/>
</dbReference>
<dbReference type="Pfam" id="PF02898">
    <property type="entry name" value="NO_synthase"/>
    <property type="match status" value="1"/>
</dbReference>
<dbReference type="PROSITE" id="PS50902">
    <property type="entry name" value="FLAVODOXIN_LIKE"/>
    <property type="match status" value="1"/>
</dbReference>
<name>A0A8H4IS99_9PEZI</name>
<keyword evidence="5" id="KW-0285">Flavoprotein</keyword>
<dbReference type="InterPro" id="IPR044940">
    <property type="entry name" value="NOS_dom_2"/>
</dbReference>
<evidence type="ECO:0000256" key="5">
    <source>
        <dbReference type="ARBA" id="ARBA00022643"/>
    </source>
</evidence>
<comment type="cofactor">
    <cofactor evidence="1">
        <name>FMN</name>
        <dbReference type="ChEBI" id="CHEBI:58210"/>
    </cofactor>
</comment>
<dbReference type="InterPro" id="IPR044944">
    <property type="entry name" value="NOS_dom_3"/>
</dbReference>
<feature type="domain" description="Flavodoxin-like" evidence="11">
    <location>
        <begin position="534"/>
        <end position="682"/>
    </location>
</feature>
<keyword evidence="8" id="KW-0560">Oxidoreductase</keyword>
<dbReference type="Gene3D" id="3.90.1230.10">
    <property type="entry name" value="Nitric Oxide Synthase, Chain A, domain 3"/>
    <property type="match status" value="1"/>
</dbReference>
<evidence type="ECO:0000256" key="10">
    <source>
        <dbReference type="SAM" id="MobiDB-lite"/>
    </source>
</evidence>
<comment type="similarity">
    <text evidence="2">Belongs to the NOS family.</text>
</comment>
<dbReference type="OrthoDB" id="1856718at2759"/>
<dbReference type="InterPro" id="IPR050607">
    <property type="entry name" value="NOS"/>
</dbReference>
<dbReference type="GO" id="GO:0004517">
    <property type="term" value="F:nitric-oxide synthase activity"/>
    <property type="evidence" value="ECO:0007669"/>
    <property type="project" value="UniProtKB-EC"/>
</dbReference>
<dbReference type="Gene3D" id="3.90.340.10">
    <property type="entry name" value="Nitric Oxide Synthase, Chain A, domain 1"/>
    <property type="match status" value="1"/>
</dbReference>
<dbReference type="Gene3D" id="3.40.50.360">
    <property type="match status" value="1"/>
</dbReference>
<dbReference type="AlphaFoldDB" id="A0A8H4IS99"/>
<evidence type="ECO:0000313" key="13">
    <source>
        <dbReference type="Proteomes" id="UP000572817"/>
    </source>
</evidence>
<gene>
    <name evidence="12" type="ORF">GTA08_BOTSDO05762</name>
</gene>
<dbReference type="PANTHER" id="PTHR43410">
    <property type="entry name" value="NITRIC OXIDE SYNTHASE OXYGENASE"/>
    <property type="match status" value="1"/>
</dbReference>
<dbReference type="Pfam" id="PF00258">
    <property type="entry name" value="Flavodoxin_1"/>
    <property type="match status" value="1"/>
</dbReference>
<evidence type="ECO:0000256" key="3">
    <source>
        <dbReference type="ARBA" id="ARBA00012989"/>
    </source>
</evidence>
<keyword evidence="4" id="KW-0349">Heme</keyword>
<protein>
    <recommendedName>
        <fullName evidence="3">nitric-oxide synthase (NADPH)</fullName>
        <ecNumber evidence="3">1.14.13.39</ecNumber>
    </recommendedName>
</protein>